<protein>
    <submittedName>
        <fullName evidence="1">Uncharacterized protein</fullName>
    </submittedName>
</protein>
<evidence type="ECO:0000313" key="2">
    <source>
        <dbReference type="Proteomes" id="UP000759537"/>
    </source>
</evidence>
<evidence type="ECO:0000313" key="1">
    <source>
        <dbReference type="EMBL" id="KAF8470340.1"/>
    </source>
</evidence>
<reference evidence="1" key="1">
    <citation type="submission" date="2019-10" db="EMBL/GenBank/DDBJ databases">
        <authorList>
            <consortium name="DOE Joint Genome Institute"/>
            <person name="Kuo A."/>
            <person name="Miyauchi S."/>
            <person name="Kiss E."/>
            <person name="Drula E."/>
            <person name="Kohler A."/>
            <person name="Sanchez-Garcia M."/>
            <person name="Andreopoulos B."/>
            <person name="Barry K.W."/>
            <person name="Bonito G."/>
            <person name="Buee M."/>
            <person name="Carver A."/>
            <person name="Chen C."/>
            <person name="Cichocki N."/>
            <person name="Clum A."/>
            <person name="Culley D."/>
            <person name="Crous P.W."/>
            <person name="Fauchery L."/>
            <person name="Girlanda M."/>
            <person name="Hayes R."/>
            <person name="Keri Z."/>
            <person name="LaButti K."/>
            <person name="Lipzen A."/>
            <person name="Lombard V."/>
            <person name="Magnuson J."/>
            <person name="Maillard F."/>
            <person name="Morin E."/>
            <person name="Murat C."/>
            <person name="Nolan M."/>
            <person name="Ohm R."/>
            <person name="Pangilinan J."/>
            <person name="Pereira M."/>
            <person name="Perotto S."/>
            <person name="Peter M."/>
            <person name="Riley R."/>
            <person name="Sitrit Y."/>
            <person name="Stielow B."/>
            <person name="Szollosi G."/>
            <person name="Zifcakova L."/>
            <person name="Stursova M."/>
            <person name="Spatafora J.W."/>
            <person name="Tedersoo L."/>
            <person name="Vaario L.-M."/>
            <person name="Yamada A."/>
            <person name="Yan M."/>
            <person name="Wang P."/>
            <person name="Xu J."/>
            <person name="Bruns T."/>
            <person name="Baldrian P."/>
            <person name="Vilgalys R."/>
            <person name="Henrissat B."/>
            <person name="Grigoriev I.V."/>
            <person name="Hibbett D."/>
            <person name="Nagy L.G."/>
            <person name="Martin F.M."/>
        </authorList>
    </citation>
    <scope>NUCLEOTIDE SEQUENCE</scope>
    <source>
        <strain evidence="1">Prilba</strain>
    </source>
</reference>
<name>A0A9P5JZ39_9AGAM</name>
<reference evidence="1" key="2">
    <citation type="journal article" date="2020" name="Nat. Commun.">
        <title>Large-scale genome sequencing of mycorrhizal fungi provides insights into the early evolution of symbiotic traits.</title>
        <authorList>
            <person name="Miyauchi S."/>
            <person name="Kiss E."/>
            <person name="Kuo A."/>
            <person name="Drula E."/>
            <person name="Kohler A."/>
            <person name="Sanchez-Garcia M."/>
            <person name="Morin E."/>
            <person name="Andreopoulos B."/>
            <person name="Barry K.W."/>
            <person name="Bonito G."/>
            <person name="Buee M."/>
            <person name="Carver A."/>
            <person name="Chen C."/>
            <person name="Cichocki N."/>
            <person name="Clum A."/>
            <person name="Culley D."/>
            <person name="Crous P.W."/>
            <person name="Fauchery L."/>
            <person name="Girlanda M."/>
            <person name="Hayes R.D."/>
            <person name="Keri Z."/>
            <person name="LaButti K."/>
            <person name="Lipzen A."/>
            <person name="Lombard V."/>
            <person name="Magnuson J."/>
            <person name="Maillard F."/>
            <person name="Murat C."/>
            <person name="Nolan M."/>
            <person name="Ohm R.A."/>
            <person name="Pangilinan J."/>
            <person name="Pereira M.F."/>
            <person name="Perotto S."/>
            <person name="Peter M."/>
            <person name="Pfister S."/>
            <person name="Riley R."/>
            <person name="Sitrit Y."/>
            <person name="Stielow J.B."/>
            <person name="Szollosi G."/>
            <person name="Zifcakova L."/>
            <person name="Stursova M."/>
            <person name="Spatafora J.W."/>
            <person name="Tedersoo L."/>
            <person name="Vaario L.M."/>
            <person name="Yamada A."/>
            <person name="Yan M."/>
            <person name="Wang P."/>
            <person name="Xu J."/>
            <person name="Bruns T."/>
            <person name="Baldrian P."/>
            <person name="Vilgalys R."/>
            <person name="Dunand C."/>
            <person name="Henrissat B."/>
            <person name="Grigoriev I.V."/>
            <person name="Hibbett D."/>
            <person name="Nagy L.G."/>
            <person name="Martin F.M."/>
        </authorList>
    </citation>
    <scope>NUCLEOTIDE SEQUENCE</scope>
    <source>
        <strain evidence="1">Prilba</strain>
    </source>
</reference>
<comment type="caution">
    <text evidence="1">The sequence shown here is derived from an EMBL/GenBank/DDBJ whole genome shotgun (WGS) entry which is preliminary data.</text>
</comment>
<gene>
    <name evidence="1" type="ORF">DFH94DRAFT_637720</name>
</gene>
<dbReference type="EMBL" id="WHVB01000026">
    <property type="protein sequence ID" value="KAF8470340.1"/>
    <property type="molecule type" value="Genomic_DNA"/>
</dbReference>
<organism evidence="1 2">
    <name type="scientific">Russula ochroleuca</name>
    <dbReference type="NCBI Taxonomy" id="152965"/>
    <lineage>
        <taxon>Eukaryota</taxon>
        <taxon>Fungi</taxon>
        <taxon>Dikarya</taxon>
        <taxon>Basidiomycota</taxon>
        <taxon>Agaricomycotina</taxon>
        <taxon>Agaricomycetes</taxon>
        <taxon>Russulales</taxon>
        <taxon>Russulaceae</taxon>
        <taxon>Russula</taxon>
    </lineage>
</organism>
<dbReference type="Proteomes" id="UP000759537">
    <property type="component" value="Unassembled WGS sequence"/>
</dbReference>
<dbReference type="OrthoDB" id="2978228at2759"/>
<proteinExistence type="predicted"/>
<accession>A0A9P5JZ39</accession>
<sequence>GSTDILTPSQGMMDLSPMVAMASRAQRSSKTFTEVYANHICLQDEQAKSTEYDRMACMLA</sequence>
<dbReference type="AlphaFoldDB" id="A0A9P5JZ39"/>
<feature type="non-terminal residue" evidence="1">
    <location>
        <position position="1"/>
    </location>
</feature>
<keyword evidence="2" id="KW-1185">Reference proteome</keyword>